<name>A0ACB9MYM7_BAUVA</name>
<sequence>MRKLQLLLFFLATIAATCQGLDEVDHGRNYNIYPLRLKSGSGGHHIPGLTCSSWRLGVETHNIIEWITVPEECEGYVGNYMLGHQYREDSEAVTIHAFRYAKSLNLTGDGKDTWVFDIDETTLSNLPYYAKHGFGVNAYNSTSFNEWVNLGVAPALPSSLKLYWKLLNLGIKIVFLTGRPEDQTNITVANLRNVRFTKWEKLILKDSSFSGKTAVVYKSTQRKKLEDEGYRIVGNIGDQWSDILGTNTGNRTFKLPDPMYYLS</sequence>
<keyword evidence="2" id="KW-1185">Reference proteome</keyword>
<reference evidence="1 2" key="1">
    <citation type="journal article" date="2022" name="DNA Res.">
        <title>Chromosomal-level genome assembly of the orchid tree Bauhinia variegata (Leguminosae; Cercidoideae) supports the allotetraploid origin hypothesis of Bauhinia.</title>
        <authorList>
            <person name="Zhong Y."/>
            <person name="Chen Y."/>
            <person name="Zheng D."/>
            <person name="Pang J."/>
            <person name="Liu Y."/>
            <person name="Luo S."/>
            <person name="Meng S."/>
            <person name="Qian L."/>
            <person name="Wei D."/>
            <person name="Dai S."/>
            <person name="Zhou R."/>
        </authorList>
    </citation>
    <scope>NUCLEOTIDE SEQUENCE [LARGE SCALE GENOMIC DNA]</scope>
    <source>
        <strain evidence="1">BV-YZ2020</strain>
    </source>
</reference>
<comment type="caution">
    <text evidence="1">The sequence shown here is derived from an EMBL/GenBank/DDBJ whole genome shotgun (WGS) entry which is preliminary data.</text>
</comment>
<dbReference type="EMBL" id="CM039433">
    <property type="protein sequence ID" value="KAI4329197.1"/>
    <property type="molecule type" value="Genomic_DNA"/>
</dbReference>
<dbReference type="Proteomes" id="UP000828941">
    <property type="component" value="Chromosome 8"/>
</dbReference>
<evidence type="ECO:0000313" key="1">
    <source>
        <dbReference type="EMBL" id="KAI4329197.1"/>
    </source>
</evidence>
<protein>
    <submittedName>
        <fullName evidence="1">Uncharacterized protein</fullName>
    </submittedName>
</protein>
<proteinExistence type="predicted"/>
<organism evidence="1 2">
    <name type="scientific">Bauhinia variegata</name>
    <name type="common">Purple orchid tree</name>
    <name type="synonym">Phanera variegata</name>
    <dbReference type="NCBI Taxonomy" id="167791"/>
    <lineage>
        <taxon>Eukaryota</taxon>
        <taxon>Viridiplantae</taxon>
        <taxon>Streptophyta</taxon>
        <taxon>Embryophyta</taxon>
        <taxon>Tracheophyta</taxon>
        <taxon>Spermatophyta</taxon>
        <taxon>Magnoliopsida</taxon>
        <taxon>eudicotyledons</taxon>
        <taxon>Gunneridae</taxon>
        <taxon>Pentapetalae</taxon>
        <taxon>rosids</taxon>
        <taxon>fabids</taxon>
        <taxon>Fabales</taxon>
        <taxon>Fabaceae</taxon>
        <taxon>Cercidoideae</taxon>
        <taxon>Cercideae</taxon>
        <taxon>Bauhiniinae</taxon>
        <taxon>Bauhinia</taxon>
    </lineage>
</organism>
<gene>
    <name evidence="1" type="ORF">L6164_021487</name>
</gene>
<evidence type="ECO:0000313" key="2">
    <source>
        <dbReference type="Proteomes" id="UP000828941"/>
    </source>
</evidence>
<accession>A0ACB9MYM7</accession>